<name>A0A1Y1ZWT9_9PLEO</name>
<dbReference type="Proteomes" id="UP000193144">
    <property type="component" value="Unassembled WGS sequence"/>
</dbReference>
<gene>
    <name evidence="2" type="ORF">BCR34DRAFT_560042</name>
</gene>
<reference evidence="2 3" key="1">
    <citation type="submission" date="2016-07" db="EMBL/GenBank/DDBJ databases">
        <title>Pervasive Adenine N6-methylation of Active Genes in Fungi.</title>
        <authorList>
            <consortium name="DOE Joint Genome Institute"/>
            <person name="Mondo S.J."/>
            <person name="Dannebaum R.O."/>
            <person name="Kuo R.C."/>
            <person name="Labutti K."/>
            <person name="Haridas S."/>
            <person name="Kuo A."/>
            <person name="Salamov A."/>
            <person name="Ahrendt S.R."/>
            <person name="Lipzen A."/>
            <person name="Sullivan W."/>
            <person name="Andreopoulos W.B."/>
            <person name="Clum A."/>
            <person name="Lindquist E."/>
            <person name="Daum C."/>
            <person name="Ramamoorthy G.K."/>
            <person name="Gryganskyi A."/>
            <person name="Culley D."/>
            <person name="Magnuson J.K."/>
            <person name="James T.Y."/>
            <person name="O'Malley M.A."/>
            <person name="Stajich J.E."/>
            <person name="Spatafora J.W."/>
            <person name="Visel A."/>
            <person name="Grigoriev I.V."/>
        </authorList>
    </citation>
    <scope>NUCLEOTIDE SEQUENCE [LARGE SCALE GENOMIC DNA]</scope>
    <source>
        <strain evidence="2 3">CBS 115471</strain>
    </source>
</reference>
<dbReference type="EMBL" id="MCFA01000031">
    <property type="protein sequence ID" value="ORY14674.1"/>
    <property type="molecule type" value="Genomic_DNA"/>
</dbReference>
<evidence type="ECO:0000256" key="1">
    <source>
        <dbReference type="SAM" id="Phobius"/>
    </source>
</evidence>
<keyword evidence="1" id="KW-0812">Transmembrane</keyword>
<comment type="caution">
    <text evidence="2">The sequence shown here is derived from an EMBL/GenBank/DDBJ whole genome shotgun (WGS) entry which is preliminary data.</text>
</comment>
<keyword evidence="1" id="KW-1133">Transmembrane helix</keyword>
<keyword evidence="3" id="KW-1185">Reference proteome</keyword>
<proteinExistence type="predicted"/>
<accession>A0A1Y1ZWT9</accession>
<keyword evidence="1" id="KW-0472">Membrane</keyword>
<feature type="transmembrane region" description="Helical" evidence="1">
    <location>
        <begin position="206"/>
        <end position="228"/>
    </location>
</feature>
<dbReference type="AlphaFoldDB" id="A0A1Y1ZWT9"/>
<feature type="transmembrane region" description="Helical" evidence="1">
    <location>
        <begin position="60"/>
        <end position="80"/>
    </location>
</feature>
<feature type="transmembrane region" description="Helical" evidence="1">
    <location>
        <begin position="92"/>
        <end position="118"/>
    </location>
</feature>
<dbReference type="OrthoDB" id="630895at2759"/>
<sequence length="283" mass="31689">MSYSTATIGIWIATLPYYRFYRQNTIDPLHRIANLASQQGNTRKLLKAIARWRAQKLTELQFISIACAIVAAAVIGAFSWNTIMDAYWLSHALWHASLVLSILGILLSAQQIAVLHALGPLPPTSKPEHIETAIRCYSPLLLANPNKLNLSLPNLNATPRRKMVFTWQCPMMFMAYSVISFLFGLTILVCTPLIRRQEWNSGCNIAIMYLVIFGAGGATYVYCSFWIYRYVDLDSVPPEDGDEEDYDVELPARDFLGPRMLVEAPENRVKVRSSGTAGLGIQA</sequence>
<feature type="transmembrane region" description="Helical" evidence="1">
    <location>
        <begin position="173"/>
        <end position="194"/>
    </location>
</feature>
<protein>
    <submittedName>
        <fullName evidence="2">Uncharacterized protein</fullName>
    </submittedName>
</protein>
<evidence type="ECO:0000313" key="3">
    <source>
        <dbReference type="Proteomes" id="UP000193144"/>
    </source>
</evidence>
<organism evidence="2 3">
    <name type="scientific">Clohesyomyces aquaticus</name>
    <dbReference type="NCBI Taxonomy" id="1231657"/>
    <lineage>
        <taxon>Eukaryota</taxon>
        <taxon>Fungi</taxon>
        <taxon>Dikarya</taxon>
        <taxon>Ascomycota</taxon>
        <taxon>Pezizomycotina</taxon>
        <taxon>Dothideomycetes</taxon>
        <taxon>Pleosporomycetidae</taxon>
        <taxon>Pleosporales</taxon>
        <taxon>Lindgomycetaceae</taxon>
        <taxon>Clohesyomyces</taxon>
    </lineage>
</organism>
<evidence type="ECO:0000313" key="2">
    <source>
        <dbReference type="EMBL" id="ORY14674.1"/>
    </source>
</evidence>